<reference evidence="3 4" key="1">
    <citation type="journal article" date="2019" name="Genome Biol. Evol.">
        <title>Insights into the evolution of the New World diploid cottons (Gossypium, subgenus Houzingenia) based on genome sequencing.</title>
        <authorList>
            <person name="Grover C.E."/>
            <person name="Arick M.A. 2nd"/>
            <person name="Thrash A."/>
            <person name="Conover J.L."/>
            <person name="Sanders W.S."/>
            <person name="Peterson D.G."/>
            <person name="Frelichowski J.E."/>
            <person name="Scheffler J.A."/>
            <person name="Scheffler B.E."/>
            <person name="Wendel J.F."/>
        </authorList>
    </citation>
    <scope>NUCLEOTIDE SEQUENCE [LARGE SCALE GENOMIC DNA]</scope>
    <source>
        <strain evidence="3">157</strain>
        <tissue evidence="3">Leaf</tissue>
    </source>
</reference>
<feature type="transmembrane region" description="Helical" evidence="2">
    <location>
        <begin position="93"/>
        <end position="113"/>
    </location>
</feature>
<feature type="non-terminal residue" evidence="3">
    <location>
        <position position="276"/>
    </location>
</feature>
<proteinExistence type="predicted"/>
<name>A0A7J8M1A8_9ROSI</name>
<organism evidence="3 4">
    <name type="scientific">Gossypium lobatum</name>
    <dbReference type="NCBI Taxonomy" id="34289"/>
    <lineage>
        <taxon>Eukaryota</taxon>
        <taxon>Viridiplantae</taxon>
        <taxon>Streptophyta</taxon>
        <taxon>Embryophyta</taxon>
        <taxon>Tracheophyta</taxon>
        <taxon>Spermatophyta</taxon>
        <taxon>Magnoliopsida</taxon>
        <taxon>eudicotyledons</taxon>
        <taxon>Gunneridae</taxon>
        <taxon>Pentapetalae</taxon>
        <taxon>rosids</taxon>
        <taxon>malvids</taxon>
        <taxon>Malvales</taxon>
        <taxon>Malvaceae</taxon>
        <taxon>Malvoideae</taxon>
        <taxon>Gossypium</taxon>
    </lineage>
</organism>
<evidence type="ECO:0000256" key="2">
    <source>
        <dbReference type="SAM" id="Phobius"/>
    </source>
</evidence>
<evidence type="ECO:0000256" key="1">
    <source>
        <dbReference type="SAM" id="MobiDB-lite"/>
    </source>
</evidence>
<dbReference type="EMBL" id="JABEZX010000006">
    <property type="protein sequence ID" value="MBA0558292.1"/>
    <property type="molecule type" value="Genomic_DNA"/>
</dbReference>
<keyword evidence="2" id="KW-0472">Membrane</keyword>
<evidence type="ECO:0000313" key="3">
    <source>
        <dbReference type="EMBL" id="MBA0558292.1"/>
    </source>
</evidence>
<dbReference type="Proteomes" id="UP000593572">
    <property type="component" value="Unassembled WGS sequence"/>
</dbReference>
<dbReference type="PANTHER" id="PTHR16897:SF2">
    <property type="entry name" value="OS03G0226600 PROTEIN"/>
    <property type="match status" value="1"/>
</dbReference>
<protein>
    <submittedName>
        <fullName evidence="3">Uncharacterized protein</fullName>
    </submittedName>
</protein>
<dbReference type="AlphaFoldDB" id="A0A7J8M1A8"/>
<gene>
    <name evidence="3" type="ORF">Golob_015319</name>
</gene>
<comment type="caution">
    <text evidence="3">The sequence shown here is derived from an EMBL/GenBank/DDBJ whole genome shotgun (WGS) entry which is preliminary data.</text>
</comment>
<sequence>MTDGSKDEIQDPSVHPLGGGLTTTRDGSLTLLDYYLCSESLDGLQNVCAGQILFSDYVFASRLVVDVYIESALGEETQQSLLRMKEEDFIERLTYSVFIAPLWLNVLPLAVLFSQRMVFDGKRFCRDCRRNVIREFKELKELKCMRREPQCTSWFCAADTAFPYEVSDDRVQADWHQTFADTYGTYHHFEWAVGTGVGKSDIMEFENVGMKGSVQVNGLDLDCLNSCYITLRAWKLDGRCSELSVKAHALKGQQCVHCRLVVGNGYVRITTGGSIR</sequence>
<keyword evidence="2" id="KW-1133">Transmembrane helix</keyword>
<dbReference type="PANTHER" id="PTHR16897">
    <property type="entry name" value="OS10G0105400 PROTEIN"/>
    <property type="match status" value="1"/>
</dbReference>
<keyword evidence="2" id="KW-0812">Transmembrane</keyword>
<accession>A0A7J8M1A8</accession>
<evidence type="ECO:0000313" key="4">
    <source>
        <dbReference type="Proteomes" id="UP000593572"/>
    </source>
</evidence>
<keyword evidence="4" id="KW-1185">Reference proteome</keyword>
<feature type="region of interest" description="Disordered" evidence="1">
    <location>
        <begin position="1"/>
        <end position="20"/>
    </location>
</feature>